<reference evidence="2 3" key="1">
    <citation type="submission" date="2019-09" db="EMBL/GenBank/DDBJ databases">
        <title>Goodfellowia gen. nov., a new genus of the Pseudonocardineae related to Actinoalloteichus, containing Goodfellowia coeruleoviolacea gen. nov., comb. nov. gen. nov., comb. nov.</title>
        <authorList>
            <person name="Labeda D."/>
        </authorList>
    </citation>
    <scope>NUCLEOTIDE SEQUENCE [LARGE SCALE GENOMIC DNA]</scope>
    <source>
        <strain evidence="2 3">AN110305</strain>
    </source>
</reference>
<dbReference type="GO" id="GO:0005829">
    <property type="term" value="C:cytosol"/>
    <property type="evidence" value="ECO:0007669"/>
    <property type="project" value="TreeGrafter"/>
</dbReference>
<dbReference type="AlphaFoldDB" id="A0A5B2V7C5"/>
<sequence length="75" mass="8218">VLVAACQLLLHRWSGQDDIAVGTAVAGRDHPGLEHLVGLFVNTVVLRSRIDGGRTFAEFLDQLRETVHGAFDHQD</sequence>
<feature type="non-terminal residue" evidence="2">
    <location>
        <position position="1"/>
    </location>
</feature>
<feature type="non-terminal residue" evidence="2">
    <location>
        <position position="75"/>
    </location>
</feature>
<evidence type="ECO:0000259" key="1">
    <source>
        <dbReference type="Pfam" id="PF00668"/>
    </source>
</evidence>
<dbReference type="GO" id="GO:0043041">
    <property type="term" value="P:amino acid activation for nonribosomal peptide biosynthetic process"/>
    <property type="evidence" value="ECO:0007669"/>
    <property type="project" value="TreeGrafter"/>
</dbReference>
<dbReference type="GO" id="GO:0044550">
    <property type="term" value="P:secondary metabolite biosynthetic process"/>
    <property type="evidence" value="ECO:0007669"/>
    <property type="project" value="TreeGrafter"/>
</dbReference>
<dbReference type="SUPFAM" id="SSF52777">
    <property type="entry name" value="CoA-dependent acyltransferases"/>
    <property type="match status" value="1"/>
</dbReference>
<name>A0A5B2V7C5_9PSEU</name>
<dbReference type="Proteomes" id="UP000323454">
    <property type="component" value="Unassembled WGS sequence"/>
</dbReference>
<organism evidence="2 3">
    <name type="scientific">Solihabitans fulvus</name>
    <dbReference type="NCBI Taxonomy" id="1892852"/>
    <lineage>
        <taxon>Bacteria</taxon>
        <taxon>Bacillati</taxon>
        <taxon>Actinomycetota</taxon>
        <taxon>Actinomycetes</taxon>
        <taxon>Pseudonocardiales</taxon>
        <taxon>Pseudonocardiaceae</taxon>
        <taxon>Solihabitans</taxon>
    </lineage>
</organism>
<dbReference type="PANTHER" id="PTHR45527:SF1">
    <property type="entry name" value="FATTY ACID SYNTHASE"/>
    <property type="match status" value="1"/>
</dbReference>
<accession>A0A5B2V7C5</accession>
<dbReference type="EMBL" id="VUOB01000451">
    <property type="protein sequence ID" value="KAA2234894.1"/>
    <property type="molecule type" value="Genomic_DNA"/>
</dbReference>
<dbReference type="RefSeq" id="WP_149855500.1">
    <property type="nucleotide sequence ID" value="NZ_VUOB01000451.1"/>
</dbReference>
<comment type="caution">
    <text evidence="2">The sequence shown here is derived from an EMBL/GenBank/DDBJ whole genome shotgun (WGS) entry which is preliminary data.</text>
</comment>
<gene>
    <name evidence="2" type="ORF">F0L68_41995</name>
</gene>
<evidence type="ECO:0000313" key="3">
    <source>
        <dbReference type="Proteomes" id="UP000323454"/>
    </source>
</evidence>
<dbReference type="Gene3D" id="3.30.559.30">
    <property type="entry name" value="Nonribosomal peptide synthetase, condensation domain"/>
    <property type="match status" value="1"/>
</dbReference>
<dbReference type="OrthoDB" id="2472181at2"/>
<proteinExistence type="predicted"/>
<dbReference type="GO" id="GO:0031177">
    <property type="term" value="F:phosphopantetheine binding"/>
    <property type="evidence" value="ECO:0007669"/>
    <property type="project" value="TreeGrafter"/>
</dbReference>
<reference evidence="2 3" key="2">
    <citation type="submission" date="2019-09" db="EMBL/GenBank/DDBJ databases">
        <authorList>
            <person name="Jin C."/>
        </authorList>
    </citation>
    <scope>NUCLEOTIDE SEQUENCE [LARGE SCALE GENOMIC DNA]</scope>
    <source>
        <strain evidence="2 3">AN110305</strain>
    </source>
</reference>
<protein>
    <recommendedName>
        <fullName evidence="1">Condensation domain-containing protein</fullName>
    </recommendedName>
</protein>
<dbReference type="Pfam" id="PF00668">
    <property type="entry name" value="Condensation"/>
    <property type="match status" value="1"/>
</dbReference>
<dbReference type="GO" id="GO:0003824">
    <property type="term" value="F:catalytic activity"/>
    <property type="evidence" value="ECO:0007669"/>
    <property type="project" value="InterPro"/>
</dbReference>
<dbReference type="InterPro" id="IPR001242">
    <property type="entry name" value="Condensation_dom"/>
</dbReference>
<keyword evidence="3" id="KW-1185">Reference proteome</keyword>
<feature type="domain" description="Condensation" evidence="1">
    <location>
        <begin position="1"/>
        <end position="75"/>
    </location>
</feature>
<dbReference type="PANTHER" id="PTHR45527">
    <property type="entry name" value="NONRIBOSOMAL PEPTIDE SYNTHETASE"/>
    <property type="match status" value="1"/>
</dbReference>
<evidence type="ECO:0000313" key="2">
    <source>
        <dbReference type="EMBL" id="KAA2234894.1"/>
    </source>
</evidence>